<dbReference type="Proteomes" id="UP000008062">
    <property type="component" value="Chromosome 1"/>
</dbReference>
<name>F9X0L9_ZYMTI</name>
<organism evidence="1 2">
    <name type="scientific">Zymoseptoria tritici (strain CBS 115943 / IPO323)</name>
    <name type="common">Speckled leaf blotch fungus</name>
    <name type="synonym">Septoria tritici</name>
    <dbReference type="NCBI Taxonomy" id="336722"/>
    <lineage>
        <taxon>Eukaryota</taxon>
        <taxon>Fungi</taxon>
        <taxon>Dikarya</taxon>
        <taxon>Ascomycota</taxon>
        <taxon>Pezizomycotina</taxon>
        <taxon>Dothideomycetes</taxon>
        <taxon>Dothideomycetidae</taxon>
        <taxon>Mycosphaerellales</taxon>
        <taxon>Mycosphaerellaceae</taxon>
        <taxon>Zymoseptoria</taxon>
    </lineage>
</organism>
<proteinExistence type="predicted"/>
<dbReference type="GeneID" id="13398078"/>
<dbReference type="KEGG" id="ztr:MYCGRDRAFT_90025"/>
<evidence type="ECO:0000313" key="1">
    <source>
        <dbReference type="EMBL" id="EGP91987.1"/>
    </source>
</evidence>
<dbReference type="InParanoid" id="F9X0L9"/>
<dbReference type="AlphaFoldDB" id="F9X0L9"/>
<dbReference type="HOGENOM" id="CLU_1181007_0_0_1"/>
<reference evidence="1 2" key="1">
    <citation type="journal article" date="2011" name="PLoS Genet.">
        <title>Finished genome of the fungal wheat pathogen Mycosphaerella graminicola reveals dispensome structure, chromosome plasticity, and stealth pathogenesis.</title>
        <authorList>
            <person name="Goodwin S.B."/>
            <person name="Ben M'barek S."/>
            <person name="Dhillon B."/>
            <person name="Wittenberg A.H.J."/>
            <person name="Crane C.F."/>
            <person name="Hane J.K."/>
            <person name="Foster A.J."/>
            <person name="Van der Lee T.A.J."/>
            <person name="Grimwood J."/>
            <person name="Aerts A."/>
            <person name="Antoniw J."/>
            <person name="Bailey A."/>
            <person name="Bluhm B."/>
            <person name="Bowler J."/>
            <person name="Bristow J."/>
            <person name="van der Burgt A."/>
            <person name="Canto-Canche B."/>
            <person name="Churchill A.C.L."/>
            <person name="Conde-Ferraez L."/>
            <person name="Cools H.J."/>
            <person name="Coutinho P.M."/>
            <person name="Csukai M."/>
            <person name="Dehal P."/>
            <person name="De Wit P."/>
            <person name="Donzelli B."/>
            <person name="van de Geest H.C."/>
            <person name="van Ham R.C.H.J."/>
            <person name="Hammond-Kosack K.E."/>
            <person name="Henrissat B."/>
            <person name="Kilian A."/>
            <person name="Kobayashi A.K."/>
            <person name="Koopmann E."/>
            <person name="Kourmpetis Y."/>
            <person name="Kuzniar A."/>
            <person name="Lindquist E."/>
            <person name="Lombard V."/>
            <person name="Maliepaard C."/>
            <person name="Martins N."/>
            <person name="Mehrabi R."/>
            <person name="Nap J.P.H."/>
            <person name="Ponomarenko A."/>
            <person name="Rudd J.J."/>
            <person name="Salamov A."/>
            <person name="Schmutz J."/>
            <person name="Schouten H.J."/>
            <person name="Shapiro H."/>
            <person name="Stergiopoulos I."/>
            <person name="Torriani S.F.F."/>
            <person name="Tu H."/>
            <person name="de Vries R.P."/>
            <person name="Waalwijk C."/>
            <person name="Ware S.B."/>
            <person name="Wiebenga A."/>
            <person name="Zwiers L.-H."/>
            <person name="Oliver R.P."/>
            <person name="Grigoriev I.V."/>
            <person name="Kema G.H.J."/>
        </authorList>
    </citation>
    <scope>NUCLEOTIDE SEQUENCE [LARGE SCALE GENOMIC DNA]</scope>
    <source>
        <strain evidence="2">CBS 115943 / IPO323</strain>
    </source>
</reference>
<dbReference type="EMBL" id="CM001196">
    <property type="protein sequence ID" value="EGP91987.1"/>
    <property type="molecule type" value="Genomic_DNA"/>
</dbReference>
<keyword evidence="2" id="KW-1185">Reference proteome</keyword>
<accession>F9X0L9</accession>
<sequence>MHDLVPSIVNPAPASATEISELLPSASSYLARPGCQIWVTVHQRFTDDGRSTDHRIFHVSLTAFFKDTWETPLRSGDEHQIVASPDTGTPRFPSRRLILWSAERSERRAFSVDRRIKDSALAGSLARVLLPNLYHLGDMTEVHVPVRARVRPSNRIIDRKNSHSLEGTMHFSTRFLALGALATLLCSTQVLAGGHCVESFCAPATKYDDCNCGGYDPNLKQFVNEPGSCGDDGGR</sequence>
<protein>
    <submittedName>
        <fullName evidence="1">Uncharacterized protein</fullName>
    </submittedName>
</protein>
<dbReference type="RefSeq" id="XP_003857011.1">
    <property type="nucleotide sequence ID" value="XM_003856963.1"/>
</dbReference>
<evidence type="ECO:0000313" key="2">
    <source>
        <dbReference type="Proteomes" id="UP000008062"/>
    </source>
</evidence>
<gene>
    <name evidence="1" type="ORF">MYCGRDRAFT_90025</name>
</gene>